<dbReference type="InterPro" id="IPR009081">
    <property type="entry name" value="PP-bd_ACP"/>
</dbReference>
<keyword evidence="3" id="KW-1185">Reference proteome</keyword>
<dbReference type="EMBL" id="JAVREO010000007">
    <property type="protein sequence ID" value="MDT0267444.1"/>
    <property type="molecule type" value="Genomic_DNA"/>
</dbReference>
<evidence type="ECO:0000259" key="1">
    <source>
        <dbReference type="PROSITE" id="PS50075"/>
    </source>
</evidence>
<dbReference type="Proteomes" id="UP001183410">
    <property type="component" value="Unassembled WGS sequence"/>
</dbReference>
<accession>A0ABU2JRU5</accession>
<organism evidence="2 3">
    <name type="scientific">Streptomyces chisholmiae</name>
    <dbReference type="NCBI Taxonomy" id="3075540"/>
    <lineage>
        <taxon>Bacteria</taxon>
        <taxon>Bacillati</taxon>
        <taxon>Actinomycetota</taxon>
        <taxon>Actinomycetes</taxon>
        <taxon>Kitasatosporales</taxon>
        <taxon>Streptomycetaceae</taxon>
        <taxon>Streptomyces</taxon>
    </lineage>
</organism>
<reference evidence="3" key="1">
    <citation type="submission" date="2023-07" db="EMBL/GenBank/DDBJ databases">
        <title>30 novel species of actinomycetes from the DSMZ collection.</title>
        <authorList>
            <person name="Nouioui I."/>
        </authorList>
    </citation>
    <scope>NUCLEOTIDE SEQUENCE [LARGE SCALE GENOMIC DNA]</scope>
    <source>
        <strain evidence="3">DSM 44915</strain>
    </source>
</reference>
<dbReference type="SUPFAM" id="SSF47336">
    <property type="entry name" value="ACP-like"/>
    <property type="match status" value="1"/>
</dbReference>
<dbReference type="InterPro" id="IPR036736">
    <property type="entry name" value="ACP-like_sf"/>
</dbReference>
<evidence type="ECO:0000313" key="3">
    <source>
        <dbReference type="Proteomes" id="UP001183410"/>
    </source>
</evidence>
<protein>
    <submittedName>
        <fullName evidence="2">Phosphopantetheine-binding protein</fullName>
    </submittedName>
</protein>
<sequence length="106" mass="11394">MGTERGGGAESDRELGALVAAQLARMLADLGGTSFSRDAIMTDESLRNRDLVQFGLGSLDWIRLAVRVGEETGLELPEKAFVDAEFRTVAGWTTALAELKGEENHA</sequence>
<dbReference type="RefSeq" id="WP_311667510.1">
    <property type="nucleotide sequence ID" value="NZ_JAVREO010000007.1"/>
</dbReference>
<dbReference type="Gene3D" id="1.10.1200.10">
    <property type="entry name" value="ACP-like"/>
    <property type="match status" value="1"/>
</dbReference>
<dbReference type="Pfam" id="PF00550">
    <property type="entry name" value="PP-binding"/>
    <property type="match status" value="1"/>
</dbReference>
<name>A0ABU2JRU5_9ACTN</name>
<evidence type="ECO:0000313" key="2">
    <source>
        <dbReference type="EMBL" id="MDT0267444.1"/>
    </source>
</evidence>
<gene>
    <name evidence="2" type="ORF">RM844_14225</name>
</gene>
<comment type="caution">
    <text evidence="2">The sequence shown here is derived from an EMBL/GenBank/DDBJ whole genome shotgun (WGS) entry which is preliminary data.</text>
</comment>
<proteinExistence type="predicted"/>
<feature type="domain" description="Carrier" evidence="1">
    <location>
        <begin position="10"/>
        <end position="100"/>
    </location>
</feature>
<dbReference type="PROSITE" id="PS50075">
    <property type="entry name" value="CARRIER"/>
    <property type="match status" value="1"/>
</dbReference>